<keyword evidence="1" id="KW-0472">Membrane</keyword>
<dbReference type="Proteomes" id="UP000014028">
    <property type="component" value="Unassembled WGS sequence"/>
</dbReference>
<accession>A0A9W5R227</accession>
<dbReference type="AlphaFoldDB" id="A0A9W5R227"/>
<reference evidence="2 3" key="1">
    <citation type="submission" date="2012-12" db="EMBL/GenBank/DDBJ databases">
        <title>The Genome Sequence of Bacillus cereus VD184.</title>
        <authorList>
            <consortium name="The Broad Institute Genome Sequencing Platform"/>
            <consortium name="The Broad Institute Genome Sequencing Center for Infectious Disease"/>
            <person name="Feldgarden M."/>
            <person name="Van der Auwera G.A."/>
            <person name="Mahillon J."/>
            <person name="Duprez V."/>
            <person name="Timmery S."/>
            <person name="Mattelet C."/>
            <person name="Dierick K."/>
            <person name="Sun M."/>
            <person name="Yu Z."/>
            <person name="Zhu L."/>
            <person name="Hu X."/>
            <person name="Shank E.B."/>
            <person name="Swiecicka I."/>
            <person name="Hansen B.M."/>
            <person name="Andrup L."/>
            <person name="Walker B."/>
            <person name="Young S.K."/>
            <person name="Zeng Q."/>
            <person name="Gargeya S."/>
            <person name="Fitzgerald M."/>
            <person name="Haas B."/>
            <person name="Abouelleil A."/>
            <person name="Alvarado L."/>
            <person name="Arachchi H.M."/>
            <person name="Berlin A.M."/>
            <person name="Chapman S.B."/>
            <person name="Dewar J."/>
            <person name="Goldberg J."/>
            <person name="Griggs A."/>
            <person name="Gujja S."/>
            <person name="Hansen M."/>
            <person name="Howarth C."/>
            <person name="Imamovic A."/>
            <person name="Larimer J."/>
            <person name="McCowan C."/>
            <person name="Murphy C."/>
            <person name="Neiman D."/>
            <person name="Pearson M."/>
            <person name="Priest M."/>
            <person name="Roberts A."/>
            <person name="Saif S."/>
            <person name="Shea T."/>
            <person name="Sisk P."/>
            <person name="Sykes S."/>
            <person name="Wortman J."/>
            <person name="Nusbaum C."/>
            <person name="Birren B."/>
        </authorList>
    </citation>
    <scope>NUCLEOTIDE SEQUENCE [LARGE SCALE GENOMIC DNA]</scope>
    <source>
        <strain evidence="2 3">VD184</strain>
    </source>
</reference>
<protein>
    <submittedName>
        <fullName evidence="2">Uncharacterized protein</fullName>
    </submittedName>
</protein>
<feature type="transmembrane region" description="Helical" evidence="1">
    <location>
        <begin position="12"/>
        <end position="35"/>
    </location>
</feature>
<organism evidence="2 3">
    <name type="scientific">Bacillus cereus VD184</name>
    <dbReference type="NCBI Taxonomy" id="1053242"/>
    <lineage>
        <taxon>Bacteria</taxon>
        <taxon>Bacillati</taxon>
        <taxon>Bacillota</taxon>
        <taxon>Bacilli</taxon>
        <taxon>Bacillales</taxon>
        <taxon>Bacillaceae</taxon>
        <taxon>Bacillus</taxon>
        <taxon>Bacillus cereus group</taxon>
    </lineage>
</organism>
<proteinExistence type="predicted"/>
<dbReference type="RefSeq" id="WP_016123640.1">
    <property type="nucleotide sequence ID" value="NZ_KB976840.1"/>
</dbReference>
<comment type="caution">
    <text evidence="2">The sequence shown here is derived from an EMBL/GenBank/DDBJ whole genome shotgun (WGS) entry which is preliminary data.</text>
</comment>
<gene>
    <name evidence="2" type="ORF">IKC_05992</name>
</gene>
<sequence>MKCYRLSELRTISLGMFWLIGLLGWTHLILALFTLGDIEQVWMIDVPMLVFLAVVLFDFIVLDQKLPFRTVLFMWFLGAGYGGGLDFIQQQHSPILLTIFHVFTCTPVLLGLLYLILISKGKRSAQ</sequence>
<evidence type="ECO:0000313" key="3">
    <source>
        <dbReference type="Proteomes" id="UP000014028"/>
    </source>
</evidence>
<feature type="transmembrane region" description="Helical" evidence="1">
    <location>
        <begin position="71"/>
        <end position="89"/>
    </location>
</feature>
<feature type="transmembrane region" description="Helical" evidence="1">
    <location>
        <begin position="41"/>
        <end position="62"/>
    </location>
</feature>
<evidence type="ECO:0000313" key="2">
    <source>
        <dbReference type="EMBL" id="EOQ04490.1"/>
    </source>
</evidence>
<evidence type="ECO:0000256" key="1">
    <source>
        <dbReference type="SAM" id="Phobius"/>
    </source>
</evidence>
<name>A0A9W5R227_BACCE</name>
<dbReference type="EMBL" id="AHFK01000088">
    <property type="protein sequence ID" value="EOQ04490.1"/>
    <property type="molecule type" value="Genomic_DNA"/>
</dbReference>
<feature type="transmembrane region" description="Helical" evidence="1">
    <location>
        <begin position="95"/>
        <end position="117"/>
    </location>
</feature>
<keyword evidence="1" id="KW-1133">Transmembrane helix</keyword>
<keyword evidence="1" id="KW-0812">Transmembrane</keyword>